<dbReference type="SUPFAM" id="SSF103473">
    <property type="entry name" value="MFS general substrate transporter"/>
    <property type="match status" value="1"/>
</dbReference>
<evidence type="ECO:0000256" key="3">
    <source>
        <dbReference type="ARBA" id="ARBA00022692"/>
    </source>
</evidence>
<evidence type="ECO:0000256" key="5">
    <source>
        <dbReference type="ARBA" id="ARBA00023136"/>
    </source>
</evidence>
<dbReference type="InterPro" id="IPR020846">
    <property type="entry name" value="MFS_dom"/>
</dbReference>
<feature type="transmembrane region" description="Helical" evidence="7">
    <location>
        <begin position="391"/>
        <end position="412"/>
    </location>
</feature>
<evidence type="ECO:0000313" key="9">
    <source>
        <dbReference type="EMBL" id="KAI6778289.1"/>
    </source>
</evidence>
<dbReference type="OrthoDB" id="4139357at2759"/>
<feature type="transmembrane region" description="Helical" evidence="7">
    <location>
        <begin position="92"/>
        <end position="112"/>
    </location>
</feature>
<dbReference type="EMBL" id="JAGIXG020000074">
    <property type="protein sequence ID" value="KAI6778289.1"/>
    <property type="molecule type" value="Genomic_DNA"/>
</dbReference>
<dbReference type="PANTHER" id="PTHR23501">
    <property type="entry name" value="MAJOR FACILITATOR SUPERFAMILY"/>
    <property type="match status" value="1"/>
</dbReference>
<evidence type="ECO:0000256" key="2">
    <source>
        <dbReference type="ARBA" id="ARBA00022448"/>
    </source>
</evidence>
<sequence length="599" mass="65183">MAVPIHGSRASGADDIQDMSKNGHHEEVENAQAVYAPTSDEDPYGGKLSKEVILAYIAMCGQINAYIMSMLIPATTLPMINAELGPDPNSTWITLNWTFGASMVVSIGGRLSDIFGRRYFMMTGAIISICGALVGANGRSINMMIASGALFGVGSGFQELCYACVQELMPNRYRIAAVGGLDVSLAIAFSSPVISYAFIAYQDIGWRGAYWYLFSFHCMAFILLFLFYTPPDFETKHRADGKTKWQLVKQMDWVGVFLFLCGGALFLIGVNFGGRTYPWTHPGTLAPIIIGGCCFIAVGFWCSYAKLEYPLFPPKLFKKVREFDMVIVVCFVGGMLYYSMNVLWPRQSQAFFIPEDDIMMRGVYAIIFSCGTWTAGLIVVFICSRLHHEKWQLVGFTVVQTALIGSMASVGADDEGQAIATVVLAATTITPPQLLSFTMLSFGLEDQSDLGVAVGLAGTFRLFGGAVATAIYTAIYSNRFNEVLPSTMTDAIENSGVEYSDGLLQQLITAAATNTRAAYEAVAGSSPALVREAEKAARQAYVQGFRLVYLVAIAFGILAIIAAACTVSTDRRKKNNDRAVITMTEAKKRDLMLQDKVAA</sequence>
<dbReference type="PANTHER" id="PTHR23501:SF109">
    <property type="entry name" value="MAJOR FACILITATOR SUPERFAMILY (MFS) PROFILE DOMAIN-CONTAINING PROTEIN-RELATED"/>
    <property type="match status" value="1"/>
</dbReference>
<accession>A0A9P9XVS1</accession>
<reference evidence="9" key="1">
    <citation type="journal article" date="2021" name="J Fungi (Basel)">
        <title>Genomic and Metabolomic Analyses of the Marine Fungus Emericellopsis cladophorae: Insights into Saltwater Adaptability Mechanisms and Its Biosynthetic Potential.</title>
        <authorList>
            <person name="Goncalves M.F.M."/>
            <person name="Hilario S."/>
            <person name="Van de Peer Y."/>
            <person name="Esteves A.C."/>
            <person name="Alves A."/>
        </authorList>
    </citation>
    <scope>NUCLEOTIDE SEQUENCE</scope>
    <source>
        <strain evidence="9">MUM 19.33</strain>
    </source>
</reference>
<dbReference type="PROSITE" id="PS00216">
    <property type="entry name" value="SUGAR_TRANSPORT_1"/>
    <property type="match status" value="1"/>
</dbReference>
<evidence type="ECO:0000256" key="1">
    <source>
        <dbReference type="ARBA" id="ARBA00004141"/>
    </source>
</evidence>
<dbReference type="GO" id="GO:0022857">
    <property type="term" value="F:transmembrane transporter activity"/>
    <property type="evidence" value="ECO:0007669"/>
    <property type="project" value="InterPro"/>
</dbReference>
<evidence type="ECO:0000256" key="7">
    <source>
        <dbReference type="SAM" id="Phobius"/>
    </source>
</evidence>
<keyword evidence="3 7" id="KW-0812">Transmembrane</keyword>
<evidence type="ECO:0000313" key="10">
    <source>
        <dbReference type="Proteomes" id="UP001055219"/>
    </source>
</evidence>
<dbReference type="Pfam" id="PF06609">
    <property type="entry name" value="TRI12"/>
    <property type="match status" value="1"/>
</dbReference>
<dbReference type="GeneID" id="75834938"/>
<comment type="caution">
    <text evidence="9">The sequence shown here is derived from an EMBL/GenBank/DDBJ whole genome shotgun (WGS) entry which is preliminary data.</text>
</comment>
<evidence type="ECO:0000259" key="8">
    <source>
        <dbReference type="PROSITE" id="PS50850"/>
    </source>
</evidence>
<protein>
    <submittedName>
        <fullName evidence="9">MFS general substrate transporter</fullName>
    </submittedName>
</protein>
<evidence type="ECO:0000256" key="6">
    <source>
        <dbReference type="SAM" id="MobiDB-lite"/>
    </source>
</evidence>
<feature type="transmembrane region" description="Helical" evidence="7">
    <location>
        <begin position="325"/>
        <end position="344"/>
    </location>
</feature>
<feature type="transmembrane region" description="Helical" evidence="7">
    <location>
        <begin position="251"/>
        <end position="272"/>
    </location>
</feature>
<keyword evidence="2" id="KW-0813">Transport</keyword>
<keyword evidence="10" id="KW-1185">Reference proteome</keyword>
<feature type="transmembrane region" description="Helical" evidence="7">
    <location>
        <begin position="177"/>
        <end position="199"/>
    </location>
</feature>
<feature type="transmembrane region" description="Helical" evidence="7">
    <location>
        <begin position="452"/>
        <end position="475"/>
    </location>
</feature>
<feature type="transmembrane region" description="Helical" evidence="7">
    <location>
        <begin position="547"/>
        <end position="568"/>
    </location>
</feature>
<feature type="transmembrane region" description="Helical" evidence="7">
    <location>
        <begin position="53"/>
        <end position="72"/>
    </location>
</feature>
<gene>
    <name evidence="9" type="ORF">J7T54_008467</name>
</gene>
<feature type="region of interest" description="Disordered" evidence="6">
    <location>
        <begin position="1"/>
        <end position="20"/>
    </location>
</feature>
<feature type="transmembrane region" description="Helical" evidence="7">
    <location>
        <begin position="364"/>
        <end position="384"/>
    </location>
</feature>
<dbReference type="GO" id="GO:0005886">
    <property type="term" value="C:plasma membrane"/>
    <property type="evidence" value="ECO:0007669"/>
    <property type="project" value="TreeGrafter"/>
</dbReference>
<feature type="transmembrane region" description="Helical" evidence="7">
    <location>
        <begin position="211"/>
        <end position="230"/>
    </location>
</feature>
<dbReference type="PROSITE" id="PS50850">
    <property type="entry name" value="MFS"/>
    <property type="match status" value="1"/>
</dbReference>
<dbReference type="InterPro" id="IPR036259">
    <property type="entry name" value="MFS_trans_sf"/>
</dbReference>
<dbReference type="RefSeq" id="XP_051359145.1">
    <property type="nucleotide sequence ID" value="XM_051509877.1"/>
</dbReference>
<proteinExistence type="predicted"/>
<dbReference type="InterPro" id="IPR005829">
    <property type="entry name" value="Sugar_transporter_CS"/>
</dbReference>
<dbReference type="InterPro" id="IPR010573">
    <property type="entry name" value="MFS_Str1/Tri12-like"/>
</dbReference>
<dbReference type="Gene3D" id="1.20.1250.20">
    <property type="entry name" value="MFS general substrate transporter like domains"/>
    <property type="match status" value="1"/>
</dbReference>
<organism evidence="9 10">
    <name type="scientific">Emericellopsis cladophorae</name>
    <dbReference type="NCBI Taxonomy" id="2686198"/>
    <lineage>
        <taxon>Eukaryota</taxon>
        <taxon>Fungi</taxon>
        <taxon>Dikarya</taxon>
        <taxon>Ascomycota</taxon>
        <taxon>Pezizomycotina</taxon>
        <taxon>Sordariomycetes</taxon>
        <taxon>Hypocreomycetidae</taxon>
        <taxon>Hypocreales</taxon>
        <taxon>Bionectriaceae</taxon>
        <taxon>Emericellopsis</taxon>
    </lineage>
</organism>
<reference evidence="9" key="2">
    <citation type="submission" date="2022-07" db="EMBL/GenBank/DDBJ databases">
        <authorList>
            <person name="Goncalves M.F.M."/>
            <person name="Hilario S."/>
            <person name="Van De Peer Y."/>
            <person name="Esteves A.C."/>
            <person name="Alves A."/>
        </authorList>
    </citation>
    <scope>NUCLEOTIDE SEQUENCE</scope>
    <source>
        <strain evidence="9">MUM 19.33</strain>
    </source>
</reference>
<feature type="transmembrane region" description="Helical" evidence="7">
    <location>
        <begin position="119"/>
        <end position="138"/>
    </location>
</feature>
<evidence type="ECO:0000256" key="4">
    <source>
        <dbReference type="ARBA" id="ARBA00022989"/>
    </source>
</evidence>
<feature type="transmembrane region" description="Helical" evidence="7">
    <location>
        <begin position="284"/>
        <end position="304"/>
    </location>
</feature>
<keyword evidence="5 7" id="KW-0472">Membrane</keyword>
<dbReference type="Proteomes" id="UP001055219">
    <property type="component" value="Unassembled WGS sequence"/>
</dbReference>
<dbReference type="AlphaFoldDB" id="A0A9P9XVS1"/>
<feature type="domain" description="Major facilitator superfamily (MFS) profile" evidence="8">
    <location>
        <begin position="53"/>
        <end position="574"/>
    </location>
</feature>
<comment type="subcellular location">
    <subcellularLocation>
        <location evidence="1">Membrane</location>
        <topology evidence="1">Multi-pass membrane protein</topology>
    </subcellularLocation>
</comment>
<keyword evidence="4 7" id="KW-1133">Transmembrane helix</keyword>
<feature type="transmembrane region" description="Helical" evidence="7">
    <location>
        <begin position="418"/>
        <end position="440"/>
    </location>
</feature>
<name>A0A9P9XVS1_9HYPO</name>
<feature type="transmembrane region" description="Helical" evidence="7">
    <location>
        <begin position="144"/>
        <end position="165"/>
    </location>
</feature>